<organism evidence="2 3">
    <name type="scientific">Rhizopus microsporus</name>
    <dbReference type="NCBI Taxonomy" id="58291"/>
    <lineage>
        <taxon>Eukaryota</taxon>
        <taxon>Fungi</taxon>
        <taxon>Fungi incertae sedis</taxon>
        <taxon>Mucoromycota</taxon>
        <taxon>Mucoromycotina</taxon>
        <taxon>Mucoromycetes</taxon>
        <taxon>Mucorales</taxon>
        <taxon>Mucorineae</taxon>
        <taxon>Rhizopodaceae</taxon>
        <taxon>Rhizopus</taxon>
    </lineage>
</organism>
<name>A0A1X0RPA1_RHIZD</name>
<accession>A0A1X0RPA1</accession>
<sequence length="165" mass="18770">MGSLRKLIEDVHGSPIDDKAFNTFRDYLVLFRLPAIIRQVKDEFKIDTEADNDSASGEDLRPSSSPIEKSNSSGEKQLYSPKLLAALNSQIRRRQGRDVEALSKKRRIMWQSIVSKKKKTGRGLDFGLCVNQESKYLGMVDNMLVARKYKQLIFSLCTSYSDFAL</sequence>
<evidence type="ECO:0000256" key="1">
    <source>
        <dbReference type="SAM" id="MobiDB-lite"/>
    </source>
</evidence>
<protein>
    <submittedName>
        <fullName evidence="2">Uncharacterized protein</fullName>
    </submittedName>
</protein>
<proteinExistence type="predicted"/>
<dbReference type="AlphaFoldDB" id="A0A1X0RPA1"/>
<evidence type="ECO:0000313" key="2">
    <source>
        <dbReference type="EMBL" id="ORE13794.1"/>
    </source>
</evidence>
<reference evidence="2 3" key="1">
    <citation type="journal article" date="2016" name="Proc. Natl. Acad. Sci. U.S.A.">
        <title>Lipid metabolic changes in an early divergent fungus govern the establishment of a mutualistic symbiosis with endobacteria.</title>
        <authorList>
            <person name="Lastovetsky O.A."/>
            <person name="Gaspar M.L."/>
            <person name="Mondo S.J."/>
            <person name="LaButti K.M."/>
            <person name="Sandor L."/>
            <person name="Grigoriev I.V."/>
            <person name="Henry S.A."/>
            <person name="Pawlowska T.E."/>
        </authorList>
    </citation>
    <scope>NUCLEOTIDE SEQUENCE [LARGE SCALE GENOMIC DNA]</scope>
    <source>
        <strain evidence="2 3">ATCC 11559</strain>
    </source>
</reference>
<evidence type="ECO:0000313" key="3">
    <source>
        <dbReference type="Proteomes" id="UP000242381"/>
    </source>
</evidence>
<feature type="compositionally biased region" description="Low complexity" evidence="1">
    <location>
        <begin position="63"/>
        <end position="73"/>
    </location>
</feature>
<dbReference type="Proteomes" id="UP000242381">
    <property type="component" value="Unassembled WGS sequence"/>
</dbReference>
<gene>
    <name evidence="2" type="ORF">BCV71DRAFT_238974</name>
</gene>
<dbReference type="EMBL" id="KV921509">
    <property type="protein sequence ID" value="ORE13794.1"/>
    <property type="molecule type" value="Genomic_DNA"/>
</dbReference>
<feature type="region of interest" description="Disordered" evidence="1">
    <location>
        <begin position="49"/>
        <end position="80"/>
    </location>
</feature>